<evidence type="ECO:0000256" key="1">
    <source>
        <dbReference type="ARBA" id="ARBA00001966"/>
    </source>
</evidence>
<dbReference type="CDD" id="cd01335">
    <property type="entry name" value="Radical_SAM"/>
    <property type="match status" value="1"/>
</dbReference>
<keyword evidence="5" id="KW-0408">Iron</keyword>
<dbReference type="PANTHER" id="PTHR43583:SF2">
    <property type="entry name" value="THIAZOLE BIOSYNTHESIS PROTEIN"/>
    <property type="match status" value="1"/>
</dbReference>
<dbReference type="PANTHER" id="PTHR43583">
    <property type="entry name" value="2-IMINOACETATE SYNTHASE"/>
    <property type="match status" value="1"/>
</dbReference>
<keyword evidence="4" id="KW-0479">Metal-binding</keyword>
<dbReference type="InterPro" id="IPR010722">
    <property type="entry name" value="BATS_dom"/>
</dbReference>
<dbReference type="Pfam" id="PF06968">
    <property type="entry name" value="BATS"/>
    <property type="match status" value="1"/>
</dbReference>
<dbReference type="Gene3D" id="3.20.20.70">
    <property type="entry name" value="Aldolase class I"/>
    <property type="match status" value="1"/>
</dbReference>
<keyword evidence="2" id="KW-0004">4Fe-4S</keyword>
<dbReference type="InterPro" id="IPR007197">
    <property type="entry name" value="rSAM"/>
</dbReference>
<name>A0A6V8Q1Z2_9ACTN</name>
<dbReference type="InterPro" id="IPR024007">
    <property type="entry name" value="FeFe-hyd_mat_HydG"/>
</dbReference>
<evidence type="ECO:0000256" key="4">
    <source>
        <dbReference type="ARBA" id="ARBA00022723"/>
    </source>
</evidence>
<dbReference type="GO" id="GO:0051539">
    <property type="term" value="F:4 iron, 4 sulfur cluster binding"/>
    <property type="evidence" value="ECO:0007669"/>
    <property type="project" value="UniProtKB-KW"/>
</dbReference>
<dbReference type="EMBL" id="BLSC01000049">
    <property type="protein sequence ID" value="GFP37109.1"/>
    <property type="molecule type" value="Genomic_DNA"/>
</dbReference>
<dbReference type="GO" id="GO:0046872">
    <property type="term" value="F:metal ion binding"/>
    <property type="evidence" value="ECO:0007669"/>
    <property type="project" value="UniProtKB-KW"/>
</dbReference>
<dbReference type="InterPro" id="IPR058240">
    <property type="entry name" value="rSAM_sf"/>
</dbReference>
<comment type="caution">
    <text evidence="9">The sequence shown here is derived from an EMBL/GenBank/DDBJ whole genome shotgun (WGS) entry which is preliminary data.</text>
</comment>
<evidence type="ECO:0000313" key="8">
    <source>
        <dbReference type="EMBL" id="GFP37109.1"/>
    </source>
</evidence>
<organism evidence="9 11">
    <name type="scientific">Candidatus Hakubella thermalkaliphila</name>
    <dbReference type="NCBI Taxonomy" id="2754717"/>
    <lineage>
        <taxon>Bacteria</taxon>
        <taxon>Bacillati</taxon>
        <taxon>Actinomycetota</taxon>
        <taxon>Actinomycetota incertae sedis</taxon>
        <taxon>Candidatus Hakubellales</taxon>
        <taxon>Candidatus Hakubellaceae</taxon>
        <taxon>Candidatus Hakubella</taxon>
    </lineage>
</organism>
<evidence type="ECO:0000256" key="2">
    <source>
        <dbReference type="ARBA" id="ARBA00022485"/>
    </source>
</evidence>
<sequence length="498" mass="57066">MTVGVTHVDSWVKSRIREEEYVKYIDHGRDFIPQEAITASLQANKNPDPKRVKDILAKSLAVQTLEPDETAALLNVGDKELLQEMEEVARRVKRKVYDNRIVTFAPLYMSNLCVNNCLYCGFRKDNHRANRKVLSLEEVRRETEVLVGEIGHKRLIVVYGEHPDTDIDYMTSTIETVYGVKINTRNGWANIRRVNVNAPPLSIRDLRKLSAAGIGTYQVFQETYHRRTYGELHPEGTIKSDYRWRLYCMHRALEAGIDDVGIGALFGLYDWRFEVMGLLYHARELEGKFGVGPHTVSFPRLEPALNIPFTEDSPYKVADEDFKKIITVVRLAIPYTGMILTARETPEIRRDVIHSGVTQIDASSKIGIGAYAANLQNQEGSKQQFLLGDTRSLDEVVRELAWMGYITSFCTAGYRCGRTGRHIMDLLRSGKEGKFCKLNAVLTFREWVDDFASEETKVVAEEIIIKEVDEIKQAMPEIFPQFMKYYEQIRQGGRDIYF</sequence>
<dbReference type="SFLD" id="SFLDG01060">
    <property type="entry name" value="BATS_domain_containing"/>
    <property type="match status" value="1"/>
</dbReference>
<accession>A0A6V8Q1Z2</accession>
<dbReference type="Proteomes" id="UP000561271">
    <property type="component" value="Unassembled WGS sequence"/>
</dbReference>
<dbReference type="AlphaFoldDB" id="A0A6V8Q1Z2"/>
<dbReference type="PROSITE" id="PS51918">
    <property type="entry name" value="RADICAL_SAM"/>
    <property type="match status" value="1"/>
</dbReference>
<dbReference type="InterPro" id="IPR034428">
    <property type="entry name" value="ThiH/NoCL/HydG-like"/>
</dbReference>
<feature type="domain" description="Radical SAM core" evidence="7">
    <location>
        <begin position="99"/>
        <end position="336"/>
    </location>
</feature>
<proteinExistence type="predicted"/>
<dbReference type="Pfam" id="PF04055">
    <property type="entry name" value="Radical_SAM"/>
    <property type="match status" value="1"/>
</dbReference>
<evidence type="ECO:0000256" key="6">
    <source>
        <dbReference type="ARBA" id="ARBA00023014"/>
    </source>
</evidence>
<dbReference type="Proteomes" id="UP000569018">
    <property type="component" value="Unassembled WGS sequence"/>
</dbReference>
<keyword evidence="3" id="KW-0949">S-adenosyl-L-methionine</keyword>
<dbReference type="SFLD" id="SFLDS00029">
    <property type="entry name" value="Radical_SAM"/>
    <property type="match status" value="1"/>
</dbReference>
<dbReference type="GO" id="GO:0042364">
    <property type="term" value="P:water-soluble vitamin biosynthetic process"/>
    <property type="evidence" value="ECO:0007669"/>
    <property type="project" value="UniProtKB-ARBA"/>
</dbReference>
<comment type="cofactor">
    <cofactor evidence="1">
        <name>[4Fe-4S] cluster</name>
        <dbReference type="ChEBI" id="CHEBI:49883"/>
    </cofactor>
</comment>
<dbReference type="GO" id="GO:0044272">
    <property type="term" value="P:sulfur compound biosynthetic process"/>
    <property type="evidence" value="ECO:0007669"/>
    <property type="project" value="UniProtKB-ARBA"/>
</dbReference>
<dbReference type="SFLD" id="SFLDG01081">
    <property type="entry name" value="cleavage_of_the_Ca-Cb_bond_in"/>
    <property type="match status" value="1"/>
</dbReference>
<evidence type="ECO:0000256" key="3">
    <source>
        <dbReference type="ARBA" id="ARBA00022691"/>
    </source>
</evidence>
<dbReference type="RefSeq" id="WP_176231388.1">
    <property type="nucleotide sequence ID" value="NZ_BLSC01000049.1"/>
</dbReference>
<evidence type="ECO:0000313" key="11">
    <source>
        <dbReference type="Proteomes" id="UP000569018"/>
    </source>
</evidence>
<gene>
    <name evidence="8" type="ORF">HKBW3S44_00789</name>
    <name evidence="9" type="ORF">HKBW3S47_00298</name>
</gene>
<reference evidence="10 11" key="1">
    <citation type="journal article" date="2020" name="Front. Microbiol.">
        <title>Single-cell genomics of novel Actinobacteria with the Wood-Ljungdahl pathway discovered in a serpentinizing system.</title>
        <authorList>
            <person name="Merino N."/>
            <person name="Kawai M."/>
            <person name="Boyd E.S."/>
            <person name="Colman D.R."/>
            <person name="McGlynn S.E."/>
            <person name="Nealson K.H."/>
            <person name="Kurokawa K."/>
            <person name="Hongoh Y."/>
        </authorList>
    </citation>
    <scope>NUCLEOTIDE SEQUENCE [LARGE SCALE GENOMIC DNA]</scope>
    <source>
        <strain evidence="8 10">S44</strain>
        <strain evidence="9 11">S47</strain>
    </source>
</reference>
<protein>
    <submittedName>
        <fullName evidence="9">2-iminoacetate synthase</fullName>
    </submittedName>
</protein>
<dbReference type="NCBIfam" id="TIGR03955">
    <property type="entry name" value="rSAM_HydG"/>
    <property type="match status" value="1"/>
</dbReference>
<dbReference type="SMART" id="SM00876">
    <property type="entry name" value="BATS"/>
    <property type="match status" value="1"/>
</dbReference>
<evidence type="ECO:0000256" key="5">
    <source>
        <dbReference type="ARBA" id="ARBA00023004"/>
    </source>
</evidence>
<keyword evidence="6" id="KW-0411">Iron-sulfur</keyword>
<dbReference type="EMBL" id="BLSD01000009">
    <property type="protein sequence ID" value="GFP38597.1"/>
    <property type="molecule type" value="Genomic_DNA"/>
</dbReference>
<dbReference type="GO" id="GO:0003824">
    <property type="term" value="F:catalytic activity"/>
    <property type="evidence" value="ECO:0007669"/>
    <property type="project" value="InterPro"/>
</dbReference>
<evidence type="ECO:0000313" key="9">
    <source>
        <dbReference type="EMBL" id="GFP38597.1"/>
    </source>
</evidence>
<evidence type="ECO:0000313" key="10">
    <source>
        <dbReference type="Proteomes" id="UP000561271"/>
    </source>
</evidence>
<evidence type="ECO:0000259" key="7">
    <source>
        <dbReference type="PROSITE" id="PS51918"/>
    </source>
</evidence>
<dbReference type="InterPro" id="IPR013785">
    <property type="entry name" value="Aldolase_TIM"/>
</dbReference>
<dbReference type="SUPFAM" id="SSF102114">
    <property type="entry name" value="Radical SAM enzymes"/>
    <property type="match status" value="1"/>
</dbReference>